<evidence type="ECO:0000313" key="8">
    <source>
        <dbReference type="EMBL" id="UXI69528.1"/>
    </source>
</evidence>
<dbReference type="InterPro" id="IPR011990">
    <property type="entry name" value="TPR-like_helical_dom_sf"/>
</dbReference>
<dbReference type="GO" id="GO:0016301">
    <property type="term" value="F:kinase activity"/>
    <property type="evidence" value="ECO:0007669"/>
    <property type="project" value="UniProtKB-KW"/>
</dbReference>
<keyword evidence="4 5" id="KW-0067">ATP-binding</keyword>
<evidence type="ECO:0000256" key="5">
    <source>
        <dbReference type="PROSITE-ProRule" id="PRU10141"/>
    </source>
</evidence>
<dbReference type="InterPro" id="IPR019734">
    <property type="entry name" value="TPR_rpt"/>
</dbReference>
<dbReference type="EMBL" id="CP104694">
    <property type="protein sequence ID" value="UXI69528.1"/>
    <property type="molecule type" value="Genomic_DNA"/>
</dbReference>
<dbReference type="Pfam" id="PF13424">
    <property type="entry name" value="TPR_12"/>
    <property type="match status" value="1"/>
</dbReference>
<dbReference type="SMART" id="SM00028">
    <property type="entry name" value="TPR"/>
    <property type="match status" value="3"/>
</dbReference>
<feature type="binding site" evidence="5">
    <location>
        <position position="114"/>
    </location>
    <ligand>
        <name>ATP</name>
        <dbReference type="ChEBI" id="CHEBI:30616"/>
    </ligand>
</feature>
<accession>A0ABY6BHQ2</accession>
<keyword evidence="2 5" id="KW-0547">Nucleotide-binding</keyword>
<dbReference type="PROSITE" id="PS00108">
    <property type="entry name" value="PROTEIN_KINASE_ST"/>
    <property type="match status" value="1"/>
</dbReference>
<dbReference type="PANTHER" id="PTHR43289">
    <property type="entry name" value="MITOGEN-ACTIVATED PROTEIN KINASE KINASE KINASE 20-RELATED"/>
    <property type="match status" value="1"/>
</dbReference>
<dbReference type="SMART" id="SM00220">
    <property type="entry name" value="S_TKc"/>
    <property type="match status" value="1"/>
</dbReference>
<gene>
    <name evidence="8" type="ORF">N4264_07755</name>
</gene>
<dbReference type="PROSITE" id="PS50011">
    <property type="entry name" value="PROTEIN_KINASE_DOM"/>
    <property type="match status" value="1"/>
</dbReference>
<evidence type="ECO:0000256" key="3">
    <source>
        <dbReference type="ARBA" id="ARBA00022777"/>
    </source>
</evidence>
<feature type="region of interest" description="Disordered" evidence="6">
    <location>
        <begin position="873"/>
        <end position="899"/>
    </location>
</feature>
<dbReference type="PANTHER" id="PTHR43289:SF34">
    <property type="entry name" value="SERINE_THREONINE-PROTEIN KINASE YBDM-RELATED"/>
    <property type="match status" value="1"/>
</dbReference>
<dbReference type="InterPro" id="IPR008271">
    <property type="entry name" value="Ser/Thr_kinase_AS"/>
</dbReference>
<reference evidence="8" key="1">
    <citation type="submission" date="2022-09" db="EMBL/GenBank/DDBJ databases">
        <title>Tahibacter sp. nov., isolated from a fresh water.</title>
        <authorList>
            <person name="Baek J.H."/>
            <person name="Lee J.K."/>
            <person name="Kim J.M."/>
            <person name="Jeon C.O."/>
        </authorList>
    </citation>
    <scope>NUCLEOTIDE SEQUENCE</scope>
    <source>
        <strain evidence="8">W38</strain>
    </source>
</reference>
<evidence type="ECO:0000256" key="2">
    <source>
        <dbReference type="ARBA" id="ARBA00022741"/>
    </source>
</evidence>
<evidence type="ECO:0000256" key="4">
    <source>
        <dbReference type="ARBA" id="ARBA00022840"/>
    </source>
</evidence>
<dbReference type="PROSITE" id="PS00107">
    <property type="entry name" value="PROTEIN_KINASE_ATP"/>
    <property type="match status" value="1"/>
</dbReference>
<keyword evidence="3 8" id="KW-0418">Kinase</keyword>
<evidence type="ECO:0000259" key="7">
    <source>
        <dbReference type="PROSITE" id="PS50011"/>
    </source>
</evidence>
<name>A0ABY6BHQ2_9GAMM</name>
<dbReference type="SUPFAM" id="SSF48452">
    <property type="entry name" value="TPR-like"/>
    <property type="match status" value="2"/>
</dbReference>
<dbReference type="Gene3D" id="3.30.200.20">
    <property type="entry name" value="Phosphorylase Kinase, domain 1"/>
    <property type="match status" value="1"/>
</dbReference>
<dbReference type="Gene3D" id="1.10.510.10">
    <property type="entry name" value="Transferase(Phosphotransferase) domain 1"/>
    <property type="match status" value="1"/>
</dbReference>
<evidence type="ECO:0000256" key="6">
    <source>
        <dbReference type="SAM" id="MobiDB-lite"/>
    </source>
</evidence>
<evidence type="ECO:0000313" key="9">
    <source>
        <dbReference type="Proteomes" id="UP001064632"/>
    </source>
</evidence>
<dbReference type="InterPro" id="IPR017441">
    <property type="entry name" value="Protein_kinase_ATP_BS"/>
</dbReference>
<proteinExistence type="predicted"/>
<keyword evidence="9" id="KW-1185">Reference proteome</keyword>
<dbReference type="Pfam" id="PF00069">
    <property type="entry name" value="Pkinase"/>
    <property type="match status" value="1"/>
</dbReference>
<feature type="domain" description="Protein kinase" evidence="7">
    <location>
        <begin position="83"/>
        <end position="371"/>
    </location>
</feature>
<dbReference type="SUPFAM" id="SSF56112">
    <property type="entry name" value="Protein kinase-like (PK-like)"/>
    <property type="match status" value="1"/>
</dbReference>
<dbReference type="Gene3D" id="1.25.40.10">
    <property type="entry name" value="Tetratricopeptide repeat domain"/>
    <property type="match status" value="2"/>
</dbReference>
<dbReference type="CDD" id="cd14014">
    <property type="entry name" value="STKc_PknB_like"/>
    <property type="match status" value="1"/>
</dbReference>
<organism evidence="8 9">
    <name type="scientific">Tahibacter amnicola</name>
    <dbReference type="NCBI Taxonomy" id="2976241"/>
    <lineage>
        <taxon>Bacteria</taxon>
        <taxon>Pseudomonadati</taxon>
        <taxon>Pseudomonadota</taxon>
        <taxon>Gammaproteobacteria</taxon>
        <taxon>Lysobacterales</taxon>
        <taxon>Rhodanobacteraceae</taxon>
        <taxon>Tahibacter</taxon>
    </lineage>
</organism>
<protein>
    <submittedName>
        <fullName evidence="8">Serine/threonine-protein kinase</fullName>
    </submittedName>
</protein>
<evidence type="ECO:0000256" key="1">
    <source>
        <dbReference type="ARBA" id="ARBA00022679"/>
    </source>
</evidence>
<dbReference type="InterPro" id="IPR000719">
    <property type="entry name" value="Prot_kinase_dom"/>
</dbReference>
<sequence>MNPLLSTAQWQVLQDAFDASSGLAPEAQAALVETLRQTDVHVADALAAMLDANRQWLDRTLQARAELAAAMAPSAVGTRIGVYRLTAEVGRGGMGTVYRGERADGQIAQEVAIKVLHAHSLDANTRGRFQRERDILAAFDHPGIARLFCAGETEAGEPYYVMEYLRGQSILAHCNERRLGIRQRLASFLKVCEAVQYAHGKLVLHRDIKSSNVLTDSAGAPKLIDFGIAKALATITGVTAEQTALQHRYFSPINASPEQVRGDRASVACDVYQLGTLLYELLCGSPIFDLRGLSPTEVERRICDEEPTAPSIAARSAALEVAQARGLQSTSSLARALRGDLDAVVMRALRKEPEQRYTSVEQLVRDIERYLANQPILAHRGSYWYRTRRFFRRNWRSITAASTTAIGITVFTTLLMAQVAQTRAQRDHAVAEKNRAEAVTNFLFEIFRFKPSNMLRMDTPVREVLARGQEMLDERFANDPRAAAQLATALGNLYMTLDDLETAEVLGRRALHFAQSMPKPDNAVTAEVYRQLAGTLFNRVRFDEAAQAAEQSLALFAKEGIGYETSWYAKVILLRIERRKDEPEGCRNIDRFVDELRPLVEKTPIGFGELTDMAAQCGPDSIERLARKERDLRQALGLLTSILGSDHDSVNKLKRRLGSVLVRMNRLDEAEQLEIALLPEHDRLYGSSSWASAFSLMELGTIAYRRHQNEEALRRFRQAEEIFQRVHKDRPHANLAAVHSAIARVFHYGLDQPGKAAPLYAQALRIGRVGYGSDSAHVRHIEADYGTLIHRTGEDVLAEPLLRHAVEGLPGYEAAGARARISLATIVQERDTLLAANLLSEAEFAVAPACAEDSRLGERLKILRSTLEKRLASSASAQRAARSRRISESEVKVDTQLSK</sequence>
<dbReference type="InterPro" id="IPR011009">
    <property type="entry name" value="Kinase-like_dom_sf"/>
</dbReference>
<keyword evidence="1" id="KW-0808">Transferase</keyword>
<dbReference type="RefSeq" id="WP_261696482.1">
    <property type="nucleotide sequence ID" value="NZ_CP104694.1"/>
</dbReference>
<dbReference type="Proteomes" id="UP001064632">
    <property type="component" value="Chromosome"/>
</dbReference>